<reference evidence="3 4" key="1">
    <citation type="submission" date="2019-05" db="EMBL/GenBank/DDBJ databases">
        <title>Another draft genome of Portunus trituberculatus and its Hox gene families provides insights of decapod evolution.</title>
        <authorList>
            <person name="Jeong J.-H."/>
            <person name="Song I."/>
            <person name="Kim S."/>
            <person name="Choi T."/>
            <person name="Kim D."/>
            <person name="Ryu S."/>
            <person name="Kim W."/>
        </authorList>
    </citation>
    <scope>NUCLEOTIDE SEQUENCE [LARGE SCALE GENOMIC DNA]</scope>
    <source>
        <tissue evidence="3">Muscle</tissue>
    </source>
</reference>
<organism evidence="3 4">
    <name type="scientific">Portunus trituberculatus</name>
    <name type="common">Swimming crab</name>
    <name type="synonym">Neptunus trituberculatus</name>
    <dbReference type="NCBI Taxonomy" id="210409"/>
    <lineage>
        <taxon>Eukaryota</taxon>
        <taxon>Metazoa</taxon>
        <taxon>Ecdysozoa</taxon>
        <taxon>Arthropoda</taxon>
        <taxon>Crustacea</taxon>
        <taxon>Multicrustacea</taxon>
        <taxon>Malacostraca</taxon>
        <taxon>Eumalacostraca</taxon>
        <taxon>Eucarida</taxon>
        <taxon>Decapoda</taxon>
        <taxon>Pleocyemata</taxon>
        <taxon>Brachyura</taxon>
        <taxon>Eubrachyura</taxon>
        <taxon>Portunoidea</taxon>
        <taxon>Portunidae</taxon>
        <taxon>Portuninae</taxon>
        <taxon>Portunus</taxon>
    </lineage>
</organism>
<evidence type="ECO:0000313" key="3">
    <source>
        <dbReference type="EMBL" id="MPD05615.1"/>
    </source>
</evidence>
<keyword evidence="4" id="KW-1185">Reference proteome</keyword>
<dbReference type="EMBL" id="VSRR010146883">
    <property type="protein sequence ID" value="MPD05615.1"/>
    <property type="molecule type" value="Genomic_DNA"/>
</dbReference>
<sequence>MTTPDIDGDLGHCDAGQGSHHGSTSPQPEVLLLLCLTQPGTVISLLTARILLQRQRYSYLFIF</sequence>
<dbReference type="AlphaFoldDB" id="A0A5B7KLT7"/>
<gene>
    <name evidence="3" type="ORF">E2C01_101366</name>
</gene>
<keyword evidence="2" id="KW-0812">Transmembrane</keyword>
<evidence type="ECO:0000256" key="2">
    <source>
        <dbReference type="SAM" id="Phobius"/>
    </source>
</evidence>
<accession>A0A5B7KLT7</accession>
<name>A0A5B7KLT7_PORTR</name>
<evidence type="ECO:0000313" key="4">
    <source>
        <dbReference type="Proteomes" id="UP000324222"/>
    </source>
</evidence>
<keyword evidence="2" id="KW-0472">Membrane</keyword>
<feature type="transmembrane region" description="Helical" evidence="2">
    <location>
        <begin position="30"/>
        <end position="52"/>
    </location>
</feature>
<comment type="caution">
    <text evidence="3">The sequence shown here is derived from an EMBL/GenBank/DDBJ whole genome shotgun (WGS) entry which is preliminary data.</text>
</comment>
<feature type="region of interest" description="Disordered" evidence="1">
    <location>
        <begin position="1"/>
        <end position="25"/>
    </location>
</feature>
<protein>
    <submittedName>
        <fullName evidence="3">Uncharacterized protein</fullName>
    </submittedName>
</protein>
<keyword evidence="2" id="KW-1133">Transmembrane helix</keyword>
<dbReference type="Proteomes" id="UP000324222">
    <property type="component" value="Unassembled WGS sequence"/>
</dbReference>
<proteinExistence type="predicted"/>
<evidence type="ECO:0000256" key="1">
    <source>
        <dbReference type="SAM" id="MobiDB-lite"/>
    </source>
</evidence>